<organism evidence="3">
    <name type="scientific">Echinostoma caproni</name>
    <dbReference type="NCBI Taxonomy" id="27848"/>
    <lineage>
        <taxon>Eukaryota</taxon>
        <taxon>Metazoa</taxon>
        <taxon>Spiralia</taxon>
        <taxon>Lophotrochozoa</taxon>
        <taxon>Platyhelminthes</taxon>
        <taxon>Trematoda</taxon>
        <taxon>Digenea</taxon>
        <taxon>Plagiorchiida</taxon>
        <taxon>Echinostomata</taxon>
        <taxon>Echinostomatoidea</taxon>
        <taxon>Echinostomatidae</taxon>
        <taxon>Echinostoma</taxon>
    </lineage>
</organism>
<reference evidence="3" key="1">
    <citation type="submission" date="2016-06" db="UniProtKB">
        <authorList>
            <consortium name="WormBaseParasite"/>
        </authorList>
    </citation>
    <scope>IDENTIFICATION</scope>
</reference>
<sequence>MYSESLYCTENCKRTRFEEQLAVESVQAPSHYMATSGEELTFAKDGTLAEKDEDKTGMVASHCASVYTPDFSPLAHLLDTDTALTWTPFTIGKMTLELRLLKVHQSPRSDYVHPADPEGAGK</sequence>
<dbReference type="WBParaSite" id="ECPE_0000166201-mRNA-1">
    <property type="protein sequence ID" value="ECPE_0000166201-mRNA-1"/>
    <property type="gene ID" value="ECPE_0000166201"/>
</dbReference>
<dbReference type="Proteomes" id="UP000272942">
    <property type="component" value="Unassembled WGS sequence"/>
</dbReference>
<dbReference type="OrthoDB" id="6320517at2759"/>
<evidence type="ECO:0000313" key="2">
    <source>
        <dbReference type="Proteomes" id="UP000272942"/>
    </source>
</evidence>
<name>A0A183A3X7_9TREM</name>
<accession>A0A183A3X7</accession>
<proteinExistence type="predicted"/>
<keyword evidence="2" id="KW-1185">Reference proteome</keyword>
<dbReference type="AlphaFoldDB" id="A0A183A3X7"/>
<dbReference type="EMBL" id="UZAN01012714">
    <property type="protein sequence ID" value="VDP43751.1"/>
    <property type="molecule type" value="Genomic_DNA"/>
</dbReference>
<evidence type="ECO:0000313" key="3">
    <source>
        <dbReference type="WBParaSite" id="ECPE_0000166201-mRNA-1"/>
    </source>
</evidence>
<gene>
    <name evidence="1" type="ORF">ECPE_LOCUS1662</name>
</gene>
<evidence type="ECO:0000313" key="1">
    <source>
        <dbReference type="EMBL" id="VDP43751.1"/>
    </source>
</evidence>
<reference evidence="1 2" key="2">
    <citation type="submission" date="2018-11" db="EMBL/GenBank/DDBJ databases">
        <authorList>
            <consortium name="Pathogen Informatics"/>
        </authorList>
    </citation>
    <scope>NUCLEOTIDE SEQUENCE [LARGE SCALE GENOMIC DNA]</scope>
    <source>
        <strain evidence="1 2">Egypt</strain>
    </source>
</reference>
<protein>
    <submittedName>
        <fullName evidence="1 3">Uncharacterized protein</fullName>
    </submittedName>
</protein>